<dbReference type="EMBL" id="SRHE01000341">
    <property type="protein sequence ID" value="TWW09229.1"/>
    <property type="molecule type" value="Genomic_DNA"/>
</dbReference>
<dbReference type="AlphaFoldDB" id="A0A5C6M530"/>
<dbReference type="Proteomes" id="UP000321083">
    <property type="component" value="Unassembled WGS sequence"/>
</dbReference>
<reference evidence="1 2" key="2">
    <citation type="submission" date="2019-08" db="EMBL/GenBank/DDBJ databases">
        <authorList>
            <person name="Henke P."/>
        </authorList>
    </citation>
    <scope>NUCLEOTIDE SEQUENCE [LARGE SCALE GENOMIC DNA]</scope>
    <source>
        <strain evidence="1">Phe10_nw2017</strain>
    </source>
</reference>
<gene>
    <name evidence="1" type="ORF">E3A20_16440</name>
</gene>
<name>A0A5C6M530_9PLAN</name>
<evidence type="ECO:0000313" key="1">
    <source>
        <dbReference type="EMBL" id="TWW09229.1"/>
    </source>
</evidence>
<dbReference type="Gene3D" id="3.40.50.10610">
    <property type="entry name" value="ABC-type transport auxiliary lipoprotein component"/>
    <property type="match status" value="1"/>
</dbReference>
<comment type="caution">
    <text evidence="1">The sequence shown here is derived from an EMBL/GenBank/DDBJ whole genome shotgun (WGS) entry which is preliminary data.</text>
</comment>
<evidence type="ECO:0000313" key="2">
    <source>
        <dbReference type="Proteomes" id="UP000321083"/>
    </source>
</evidence>
<dbReference type="InterPro" id="IPR014094">
    <property type="entry name" value="LpoB"/>
</dbReference>
<proteinExistence type="predicted"/>
<organism evidence="1 2">
    <name type="scientific">Planctomyces bekefii</name>
    <dbReference type="NCBI Taxonomy" id="1653850"/>
    <lineage>
        <taxon>Bacteria</taxon>
        <taxon>Pseudomonadati</taxon>
        <taxon>Planctomycetota</taxon>
        <taxon>Planctomycetia</taxon>
        <taxon>Planctomycetales</taxon>
        <taxon>Planctomycetaceae</taxon>
        <taxon>Planctomyces</taxon>
    </lineage>
</organism>
<accession>A0A5C6M530</accession>
<keyword evidence="2" id="KW-1185">Reference proteome</keyword>
<dbReference type="Pfam" id="PF13036">
    <property type="entry name" value="LpoB"/>
    <property type="match status" value="1"/>
</dbReference>
<reference evidence="1 2" key="1">
    <citation type="submission" date="2019-08" db="EMBL/GenBank/DDBJ databases">
        <title>100 year-old enigma solved: identification of Planctomyces bekefii, the type genus and species of the phylum Planctomycetes.</title>
        <authorList>
            <person name="Svetlana D.N."/>
            <person name="Overmann J."/>
        </authorList>
    </citation>
    <scope>NUCLEOTIDE SEQUENCE [LARGE SCALE GENOMIC DNA]</scope>
    <source>
        <strain evidence="1">Phe10_nw2017</strain>
    </source>
</reference>
<sequence>MQPTKKTAKKGGKQLGADFILSGNITSNVHKMDEKKTVTYQTNLTLTNVETFEYEWSTKYEIKKTFKRSGAGW</sequence>
<protein>
    <submittedName>
        <fullName evidence="1">Uncharacterized protein</fullName>
    </submittedName>
</protein>